<keyword evidence="6" id="KW-1185">Reference proteome</keyword>
<dbReference type="AlphaFoldDB" id="A0A9X2D512"/>
<comment type="similarity">
    <text evidence="1">Belongs to the peptidase S51 family.</text>
</comment>
<gene>
    <name evidence="5" type="ORF">M8330_03895</name>
</gene>
<keyword evidence="5" id="KW-0315">Glutamine amidotransferase</keyword>
<evidence type="ECO:0000313" key="6">
    <source>
        <dbReference type="Proteomes" id="UP001139485"/>
    </source>
</evidence>
<dbReference type="Gene3D" id="3.40.50.880">
    <property type="match status" value="1"/>
</dbReference>
<dbReference type="InterPro" id="IPR005320">
    <property type="entry name" value="Peptidase_S51"/>
</dbReference>
<dbReference type="EMBL" id="JAMOIL010000003">
    <property type="protein sequence ID" value="MCM0619438.1"/>
    <property type="molecule type" value="Genomic_DNA"/>
</dbReference>
<protein>
    <submittedName>
        <fullName evidence="5">Type 1 glutamine amidotransferase-like domain-containing protein</fullName>
    </submittedName>
</protein>
<evidence type="ECO:0000256" key="3">
    <source>
        <dbReference type="ARBA" id="ARBA00022801"/>
    </source>
</evidence>
<keyword evidence="4" id="KW-0720">Serine protease</keyword>
<dbReference type="GO" id="GO:0008236">
    <property type="term" value="F:serine-type peptidase activity"/>
    <property type="evidence" value="ECO:0007669"/>
    <property type="project" value="UniProtKB-KW"/>
</dbReference>
<keyword evidence="3" id="KW-0378">Hydrolase</keyword>
<dbReference type="InterPro" id="IPR029062">
    <property type="entry name" value="Class_I_gatase-like"/>
</dbReference>
<sequence length="227" mass="23548">MLLTSGGLTTDDITAALEELLDKPVSEASAVLVPTALYAMGIGVDMAGTVIRARGGNSLAGAGWGSLGVLELTALPSLEQSVWLPALERADAVLVEGGDPLFLHHWMVASGLADLLPDLDLVYVGLSAGSMVVTPRIGTEFVGWTPPEHPAAGEPGHDTTLGLVDFSIFPHLDNPDLPGNTLAAAEEWAGGVGGPSYLLDDLSALVVTGERGAQDVRVLSQGQWHQR</sequence>
<dbReference type="Pfam" id="PF03575">
    <property type="entry name" value="Peptidase_S51"/>
    <property type="match status" value="1"/>
</dbReference>
<dbReference type="RefSeq" id="WP_250826391.1">
    <property type="nucleotide sequence ID" value="NZ_JAMOIL010000003.1"/>
</dbReference>
<evidence type="ECO:0000256" key="1">
    <source>
        <dbReference type="ARBA" id="ARBA00006534"/>
    </source>
</evidence>
<dbReference type="GO" id="GO:0006508">
    <property type="term" value="P:proteolysis"/>
    <property type="evidence" value="ECO:0007669"/>
    <property type="project" value="UniProtKB-KW"/>
</dbReference>
<dbReference type="Proteomes" id="UP001139485">
    <property type="component" value="Unassembled WGS sequence"/>
</dbReference>
<proteinExistence type="inferred from homology"/>
<organism evidence="5 6">
    <name type="scientific">Nocardioides bruguierae</name>
    <dbReference type="NCBI Taxonomy" id="2945102"/>
    <lineage>
        <taxon>Bacteria</taxon>
        <taxon>Bacillati</taxon>
        <taxon>Actinomycetota</taxon>
        <taxon>Actinomycetes</taxon>
        <taxon>Propionibacteriales</taxon>
        <taxon>Nocardioidaceae</taxon>
        <taxon>Nocardioides</taxon>
    </lineage>
</organism>
<evidence type="ECO:0000256" key="4">
    <source>
        <dbReference type="ARBA" id="ARBA00022825"/>
    </source>
</evidence>
<dbReference type="SUPFAM" id="SSF52317">
    <property type="entry name" value="Class I glutamine amidotransferase-like"/>
    <property type="match status" value="1"/>
</dbReference>
<name>A0A9X2D512_9ACTN</name>
<evidence type="ECO:0000256" key="2">
    <source>
        <dbReference type="ARBA" id="ARBA00022670"/>
    </source>
</evidence>
<comment type="caution">
    <text evidence="5">The sequence shown here is derived from an EMBL/GenBank/DDBJ whole genome shotgun (WGS) entry which is preliminary data.</text>
</comment>
<keyword evidence="2" id="KW-0645">Protease</keyword>
<accession>A0A9X2D512</accession>
<evidence type="ECO:0000313" key="5">
    <source>
        <dbReference type="EMBL" id="MCM0619438.1"/>
    </source>
</evidence>
<reference evidence="5" key="1">
    <citation type="submission" date="2022-05" db="EMBL/GenBank/DDBJ databases">
        <authorList>
            <person name="Tuo L."/>
        </authorList>
    </citation>
    <scope>NUCLEOTIDE SEQUENCE</scope>
    <source>
        <strain evidence="5">BSK12Z-4</strain>
    </source>
</reference>